<keyword evidence="1" id="KW-0328">Glycosyltransferase</keyword>
<dbReference type="AlphaFoldDB" id="A0A1H2ALX0"/>
<dbReference type="PANTHER" id="PTHR34136:SF1">
    <property type="entry name" value="UDP-N-ACETYL-D-MANNOSAMINURONIC ACID TRANSFERASE"/>
    <property type="match status" value="1"/>
</dbReference>
<proteinExistence type="predicted"/>
<reference evidence="3 4" key="1">
    <citation type="submission" date="2016-10" db="EMBL/GenBank/DDBJ databases">
        <authorList>
            <person name="de Groot N.N."/>
        </authorList>
    </citation>
    <scope>NUCLEOTIDE SEQUENCE [LARGE SCALE GENOMIC DNA]</scope>
    <source>
        <strain evidence="3 4">MP1X4</strain>
    </source>
</reference>
<evidence type="ECO:0000256" key="1">
    <source>
        <dbReference type="ARBA" id="ARBA00022676"/>
    </source>
</evidence>
<dbReference type="EMBL" id="LT629740">
    <property type="protein sequence ID" value="SDT46546.1"/>
    <property type="molecule type" value="Genomic_DNA"/>
</dbReference>
<evidence type="ECO:0000313" key="3">
    <source>
        <dbReference type="EMBL" id="SDT46546.1"/>
    </source>
</evidence>
<gene>
    <name evidence="3" type="ORF">SAMN05216490_3585</name>
</gene>
<dbReference type="GO" id="GO:0016758">
    <property type="term" value="F:hexosyltransferase activity"/>
    <property type="evidence" value="ECO:0007669"/>
    <property type="project" value="TreeGrafter"/>
</dbReference>
<keyword evidence="2 3" id="KW-0808">Transferase</keyword>
<dbReference type="OrthoDB" id="9771846at2"/>
<sequence length="238" mass="27656">MKHVRAEQSWDIIIGKLGNFNIKRGITSFVNPYSIDLLKKSVDIANGVDYWYVDGIWLVKVINKTLKKNINRFSFDDTSVAPLVFKFARENKLNIGLIGTKEGVIEQAAKNLGEAYDIKFNYVRHGYFNSAADMDEALQILKDKDISVVICGMGTPKQEEFLITLKKSGWNGYGYTCGGYLHQSAQKVGYYPSFFDKYNIRWVYRIYSEPQLFKRYLIKYPLFFMRYGSYMRKKQQKG</sequence>
<dbReference type="InterPro" id="IPR004629">
    <property type="entry name" value="WecG_TagA_CpsF"/>
</dbReference>
<dbReference type="STRING" id="652787.SAMN05216490_3585"/>
<evidence type="ECO:0000256" key="2">
    <source>
        <dbReference type="ARBA" id="ARBA00022679"/>
    </source>
</evidence>
<dbReference type="RefSeq" id="WP_091375968.1">
    <property type="nucleotide sequence ID" value="NZ_LT629740.1"/>
</dbReference>
<dbReference type="CDD" id="cd06533">
    <property type="entry name" value="Glyco_transf_WecG_TagA"/>
    <property type="match status" value="1"/>
</dbReference>
<dbReference type="PANTHER" id="PTHR34136">
    <property type="match status" value="1"/>
</dbReference>
<protein>
    <submittedName>
        <fullName evidence="3">N-acetylglucosaminyldiphosphoundecaprenol N-acetyl-beta-D-mannosaminyltransferase</fullName>
    </submittedName>
</protein>
<accession>A0A1H2ALX0</accession>
<organism evidence="3 4">
    <name type="scientific">Mucilaginibacter mallensis</name>
    <dbReference type="NCBI Taxonomy" id="652787"/>
    <lineage>
        <taxon>Bacteria</taxon>
        <taxon>Pseudomonadati</taxon>
        <taxon>Bacteroidota</taxon>
        <taxon>Sphingobacteriia</taxon>
        <taxon>Sphingobacteriales</taxon>
        <taxon>Sphingobacteriaceae</taxon>
        <taxon>Mucilaginibacter</taxon>
    </lineage>
</organism>
<keyword evidence="4" id="KW-1185">Reference proteome</keyword>
<dbReference type="Pfam" id="PF03808">
    <property type="entry name" value="Glyco_tran_WecG"/>
    <property type="match status" value="1"/>
</dbReference>
<name>A0A1H2ALX0_MUCMA</name>
<dbReference type="Proteomes" id="UP000199679">
    <property type="component" value="Chromosome I"/>
</dbReference>
<evidence type="ECO:0000313" key="4">
    <source>
        <dbReference type="Proteomes" id="UP000199679"/>
    </source>
</evidence>